<evidence type="ECO:0000313" key="2">
    <source>
        <dbReference type="EMBL" id="KAK7068589.1"/>
    </source>
</evidence>
<keyword evidence="1" id="KW-1133">Transmembrane helix</keyword>
<protein>
    <submittedName>
        <fullName evidence="2">Uncharacterized protein</fullName>
    </submittedName>
</protein>
<name>A0AAN8ZZ27_HALRR</name>
<dbReference type="AlphaFoldDB" id="A0AAN8ZZ27"/>
<sequence length="76" mass="8288">MGLVALIVSTPISVKITRKAFIGGAFALSGILLLLELAVPSVYWWIKWVLVMVSFCLAAGAFQVRPYTKSQPSYAQ</sequence>
<accession>A0AAN8ZZ27</accession>
<gene>
    <name evidence="2" type="ORF">SK128_022874</name>
</gene>
<keyword evidence="1" id="KW-0812">Transmembrane</keyword>
<dbReference type="EMBL" id="JAXCGZ010017187">
    <property type="protein sequence ID" value="KAK7068589.1"/>
    <property type="molecule type" value="Genomic_DNA"/>
</dbReference>
<keyword evidence="3" id="KW-1185">Reference proteome</keyword>
<evidence type="ECO:0000256" key="1">
    <source>
        <dbReference type="SAM" id="Phobius"/>
    </source>
</evidence>
<evidence type="ECO:0000313" key="3">
    <source>
        <dbReference type="Proteomes" id="UP001381693"/>
    </source>
</evidence>
<dbReference type="Proteomes" id="UP001381693">
    <property type="component" value="Unassembled WGS sequence"/>
</dbReference>
<organism evidence="2 3">
    <name type="scientific">Halocaridina rubra</name>
    <name type="common">Hawaiian red shrimp</name>
    <dbReference type="NCBI Taxonomy" id="373956"/>
    <lineage>
        <taxon>Eukaryota</taxon>
        <taxon>Metazoa</taxon>
        <taxon>Ecdysozoa</taxon>
        <taxon>Arthropoda</taxon>
        <taxon>Crustacea</taxon>
        <taxon>Multicrustacea</taxon>
        <taxon>Malacostraca</taxon>
        <taxon>Eumalacostraca</taxon>
        <taxon>Eucarida</taxon>
        <taxon>Decapoda</taxon>
        <taxon>Pleocyemata</taxon>
        <taxon>Caridea</taxon>
        <taxon>Atyoidea</taxon>
        <taxon>Atyidae</taxon>
        <taxon>Halocaridina</taxon>
    </lineage>
</organism>
<proteinExistence type="predicted"/>
<feature type="transmembrane region" description="Helical" evidence="1">
    <location>
        <begin position="45"/>
        <end position="64"/>
    </location>
</feature>
<feature type="transmembrane region" description="Helical" evidence="1">
    <location>
        <begin position="20"/>
        <end position="39"/>
    </location>
</feature>
<comment type="caution">
    <text evidence="2">The sequence shown here is derived from an EMBL/GenBank/DDBJ whole genome shotgun (WGS) entry which is preliminary data.</text>
</comment>
<keyword evidence="1" id="KW-0472">Membrane</keyword>
<reference evidence="2 3" key="1">
    <citation type="submission" date="2023-11" db="EMBL/GenBank/DDBJ databases">
        <title>Halocaridina rubra genome assembly.</title>
        <authorList>
            <person name="Smith C."/>
        </authorList>
    </citation>
    <scope>NUCLEOTIDE SEQUENCE [LARGE SCALE GENOMIC DNA]</scope>
    <source>
        <strain evidence="2">EP-1</strain>
        <tissue evidence="2">Whole</tissue>
    </source>
</reference>